<dbReference type="InterPro" id="IPR023696">
    <property type="entry name" value="Ureohydrolase_dom_sf"/>
</dbReference>
<protein>
    <recommendedName>
        <fullName evidence="2">Acetoin utilization protein AcuC</fullName>
    </recommendedName>
</protein>
<sequence>MRRAAFIYQDALSQHQLRSDHPMRPVRLRYTYELLQEYGAFDHPEAVLLDPRAATEEELAWLHTPEYVAAVKSLGSGTGGVDAAQFGFSGQGDNPVYPNMFEAAALSTGGSLLAAEMVASGEVGAAFNISGGLHHAAAGHASGFCVFNDPALAVHYFLNRGMRVAYVDIDAHHGDGVQEAFYADDRVLTISVHESGQYLFPGTGAVAELGEGPGRGYSVNLPLYPYTADDDYVAAFSEVVPPLVRAFAPDVLVTQLGIDSYHSDPLTHLQVTTEGYVESVRQLARLGLPWLALGGGGYDVNAVARAWTLAYGVMLETDWPDQLPIGFAREHGAGRLRDELSPEVPSNIKVEVRRHLEETVGAIRQQIFPLHGL</sequence>
<dbReference type="Pfam" id="PF00850">
    <property type="entry name" value="Hist_deacetyl"/>
    <property type="match status" value="1"/>
</dbReference>
<dbReference type="InterPro" id="IPR003085">
    <property type="entry name" value="AcuC"/>
</dbReference>
<comment type="pathway">
    <text evidence="1">Ketone degradation; acetoin degradation.</text>
</comment>
<dbReference type="SUPFAM" id="SSF52768">
    <property type="entry name" value="Arginase/deacetylase"/>
    <property type="match status" value="1"/>
</dbReference>
<dbReference type="PANTHER" id="PTHR10625:SF10">
    <property type="entry name" value="HISTONE DEACETYLASE HDAC1"/>
    <property type="match status" value="1"/>
</dbReference>
<evidence type="ECO:0000259" key="5">
    <source>
        <dbReference type="Pfam" id="PF00850"/>
    </source>
</evidence>
<keyword evidence="3" id="KW-0006">Acetoin catabolism</keyword>
<dbReference type="UniPathway" id="UPA00040"/>
<dbReference type="InterPro" id="IPR000286">
    <property type="entry name" value="HDACs"/>
</dbReference>
<dbReference type="PANTHER" id="PTHR10625">
    <property type="entry name" value="HISTONE DEACETYLASE HDAC1-RELATED"/>
    <property type="match status" value="1"/>
</dbReference>
<dbReference type="InterPro" id="IPR037138">
    <property type="entry name" value="His_deacetylse_dom_sf"/>
</dbReference>
<name>A0A170Q9F0_9ZZZZ</name>
<reference evidence="6" key="1">
    <citation type="submission" date="2015-10" db="EMBL/GenBank/DDBJ databases">
        <authorList>
            <person name="Gilbert D.G."/>
        </authorList>
    </citation>
    <scope>NUCLEOTIDE SEQUENCE</scope>
</reference>
<organism evidence="6">
    <name type="scientific">hydrothermal vent metagenome</name>
    <dbReference type="NCBI Taxonomy" id="652676"/>
    <lineage>
        <taxon>unclassified sequences</taxon>
        <taxon>metagenomes</taxon>
        <taxon>ecological metagenomes</taxon>
    </lineage>
</organism>
<evidence type="ECO:0000256" key="2">
    <source>
        <dbReference type="ARBA" id="ARBA00020218"/>
    </source>
</evidence>
<dbReference type="Gene3D" id="3.40.800.20">
    <property type="entry name" value="Histone deacetylase domain"/>
    <property type="match status" value="1"/>
</dbReference>
<dbReference type="PRINTS" id="PR01271">
    <property type="entry name" value="HISDACETLASE"/>
</dbReference>
<dbReference type="GO" id="GO:0040029">
    <property type="term" value="P:epigenetic regulation of gene expression"/>
    <property type="evidence" value="ECO:0007669"/>
    <property type="project" value="TreeGrafter"/>
</dbReference>
<dbReference type="GO" id="GO:0045150">
    <property type="term" value="P:acetoin catabolic process"/>
    <property type="evidence" value="ECO:0007669"/>
    <property type="project" value="UniProtKB-UniPathway"/>
</dbReference>
<feature type="domain" description="Histone deacetylase" evidence="5">
    <location>
        <begin position="21"/>
        <end position="310"/>
    </location>
</feature>
<evidence type="ECO:0000313" key="6">
    <source>
        <dbReference type="EMBL" id="CUV01573.1"/>
    </source>
</evidence>
<dbReference type="AlphaFoldDB" id="A0A170Q9F0"/>
<evidence type="ECO:0000256" key="3">
    <source>
        <dbReference type="ARBA" id="ARBA00022627"/>
    </source>
</evidence>
<dbReference type="EMBL" id="FAXA01000099">
    <property type="protein sequence ID" value="CUV01573.1"/>
    <property type="molecule type" value="Genomic_DNA"/>
</dbReference>
<dbReference type="GO" id="GO:0000118">
    <property type="term" value="C:histone deacetylase complex"/>
    <property type="evidence" value="ECO:0007669"/>
    <property type="project" value="UniProtKB-ARBA"/>
</dbReference>
<dbReference type="CDD" id="cd09994">
    <property type="entry name" value="HDAC_AcuC_like"/>
    <property type="match status" value="1"/>
</dbReference>
<dbReference type="GO" id="GO:0016787">
    <property type="term" value="F:hydrolase activity"/>
    <property type="evidence" value="ECO:0007669"/>
    <property type="project" value="UniProtKB-KW"/>
</dbReference>
<evidence type="ECO:0000256" key="1">
    <source>
        <dbReference type="ARBA" id="ARBA00005101"/>
    </source>
</evidence>
<dbReference type="InterPro" id="IPR023801">
    <property type="entry name" value="His_deacetylse_dom"/>
</dbReference>
<keyword evidence="4" id="KW-0378">Hydrolase</keyword>
<gene>
    <name evidence="6" type="ORF">MGWOODY_Clf2354</name>
</gene>
<accession>A0A170Q9F0</accession>
<evidence type="ECO:0000256" key="4">
    <source>
        <dbReference type="ARBA" id="ARBA00022801"/>
    </source>
</evidence>
<proteinExistence type="predicted"/>
<dbReference type="GO" id="GO:0004407">
    <property type="term" value="F:histone deacetylase activity"/>
    <property type="evidence" value="ECO:0007669"/>
    <property type="project" value="InterPro"/>
</dbReference>
<dbReference type="PRINTS" id="PR01270">
    <property type="entry name" value="HDASUPER"/>
</dbReference>
<dbReference type="InterPro" id="IPR003084">
    <property type="entry name" value="HDAC_I/II"/>
</dbReference>